<proteinExistence type="predicted"/>
<reference evidence="2 3" key="1">
    <citation type="submission" date="2020-10" db="EMBL/GenBank/DDBJ databases">
        <title>The Coptis chinensis genome and diversification of protoberbering-type alkaloids.</title>
        <authorList>
            <person name="Wang B."/>
            <person name="Shu S."/>
            <person name="Song C."/>
            <person name="Liu Y."/>
        </authorList>
    </citation>
    <scope>NUCLEOTIDE SEQUENCE [LARGE SCALE GENOMIC DNA]</scope>
    <source>
        <strain evidence="2">HL-2020</strain>
        <tissue evidence="2">Leaf</tissue>
    </source>
</reference>
<gene>
    <name evidence="2" type="ORF">IFM89_013486</name>
</gene>
<feature type="compositionally biased region" description="Polar residues" evidence="1">
    <location>
        <begin position="20"/>
        <end position="39"/>
    </location>
</feature>
<dbReference type="InterPro" id="IPR034546">
    <property type="entry name" value="PAIR1"/>
</dbReference>
<protein>
    <recommendedName>
        <fullName evidence="4">Protein PAIR1</fullName>
    </recommendedName>
</protein>
<dbReference type="PANTHER" id="PTHR37695:SF1">
    <property type="entry name" value="RECOMBINATION INITIATION DEFECTS 3-RELATED"/>
    <property type="match status" value="1"/>
</dbReference>
<name>A0A835I9Y1_9MAGN</name>
<dbReference type="GO" id="GO:0070192">
    <property type="term" value="P:chromosome organization involved in meiotic cell cycle"/>
    <property type="evidence" value="ECO:0007669"/>
    <property type="project" value="InterPro"/>
</dbReference>
<sequence>MKLKINKACDLNSISVLPPQSRSRSNAIGFSGSDTSVFGRSQGASQIRSQQQSQQSFSQQTFSQLSQNSLDDVLINEQRSQERENSTKRISCLAPVAYTREESQMPVSRSSNNIVRRWNSAPLKIIDISEELEHRMGMVENSLNRFGMILDSVQGDVMQVNKAVKEVLLETESTRKQLAAQDSLLHLMVKGEEDIKAILDGSLKSIPDQLRKDLHQYKLQETVSALLSLPDKIEAQFLKMQNQLCGVVSKEMEAIVSSIKSPITKDMRPILPPQTRSSNIQFQKEQVQFRKNVNEPPKARTQRTLIPRIKIESPEIFKEKPASFAKRLNKAKHKQEEISLIELDREWRVIIDSDEEIDGGFSCLLGEKEKGIGGGLLDNAKGETDRILRKARRRKRKFLESKWKGSSTEASLTFTLRLKADGKVLNFLKLSKLKYKTCSISCPVYEILTQ</sequence>
<dbReference type="GO" id="GO:0009556">
    <property type="term" value="P:microsporogenesis"/>
    <property type="evidence" value="ECO:0007669"/>
    <property type="project" value="TreeGrafter"/>
</dbReference>
<accession>A0A835I9Y1</accession>
<dbReference type="PANTHER" id="PTHR37695">
    <property type="entry name" value="RECOMBINATION INITIATION DEFECTS 3-RELATED"/>
    <property type="match status" value="1"/>
</dbReference>
<dbReference type="AlphaFoldDB" id="A0A835I9Y1"/>
<evidence type="ECO:0000313" key="3">
    <source>
        <dbReference type="Proteomes" id="UP000631114"/>
    </source>
</evidence>
<comment type="caution">
    <text evidence="2">The sequence shown here is derived from an EMBL/GenBank/DDBJ whole genome shotgun (WGS) entry which is preliminary data.</text>
</comment>
<evidence type="ECO:0008006" key="4">
    <source>
        <dbReference type="Google" id="ProtNLM"/>
    </source>
</evidence>
<dbReference type="GO" id="GO:0042138">
    <property type="term" value="P:meiotic DNA double-strand break formation"/>
    <property type="evidence" value="ECO:0007669"/>
    <property type="project" value="TreeGrafter"/>
</dbReference>
<evidence type="ECO:0000256" key="1">
    <source>
        <dbReference type="SAM" id="MobiDB-lite"/>
    </source>
</evidence>
<dbReference type="GO" id="GO:0009553">
    <property type="term" value="P:embryo sac development"/>
    <property type="evidence" value="ECO:0007669"/>
    <property type="project" value="TreeGrafter"/>
</dbReference>
<organism evidence="2 3">
    <name type="scientific">Coptis chinensis</name>
    <dbReference type="NCBI Taxonomy" id="261450"/>
    <lineage>
        <taxon>Eukaryota</taxon>
        <taxon>Viridiplantae</taxon>
        <taxon>Streptophyta</taxon>
        <taxon>Embryophyta</taxon>
        <taxon>Tracheophyta</taxon>
        <taxon>Spermatophyta</taxon>
        <taxon>Magnoliopsida</taxon>
        <taxon>Ranunculales</taxon>
        <taxon>Ranunculaceae</taxon>
        <taxon>Coptidoideae</taxon>
        <taxon>Coptis</taxon>
    </lineage>
</organism>
<dbReference type="Proteomes" id="UP000631114">
    <property type="component" value="Unassembled WGS sequence"/>
</dbReference>
<dbReference type="OrthoDB" id="1920658at2759"/>
<feature type="region of interest" description="Disordered" evidence="1">
    <location>
        <begin position="20"/>
        <end position="42"/>
    </location>
</feature>
<evidence type="ECO:0000313" key="2">
    <source>
        <dbReference type="EMBL" id="KAF9613951.1"/>
    </source>
</evidence>
<dbReference type="EMBL" id="JADFTS010000003">
    <property type="protein sequence ID" value="KAF9613951.1"/>
    <property type="molecule type" value="Genomic_DNA"/>
</dbReference>
<dbReference type="GO" id="GO:0005634">
    <property type="term" value="C:nucleus"/>
    <property type="evidence" value="ECO:0007669"/>
    <property type="project" value="TreeGrafter"/>
</dbReference>
<keyword evidence="3" id="KW-1185">Reference proteome</keyword>